<keyword evidence="2 8" id="KW-1003">Cell membrane</keyword>
<evidence type="ECO:0000256" key="3">
    <source>
        <dbReference type="ARBA" id="ARBA00022618"/>
    </source>
</evidence>
<keyword evidence="4 8" id="KW-0812">Transmembrane</keyword>
<keyword evidence="7 8" id="KW-0131">Cell cycle</keyword>
<evidence type="ECO:0000256" key="1">
    <source>
        <dbReference type="ARBA" id="ARBA00004370"/>
    </source>
</evidence>
<sequence>MDKEKVVTIEDRIPKLKTQRKQKTNRRMIIYLSLFFLLILVFVYFQSSFSDIKKITVSGNENISDQAIIKAAKISPHTSFLNLSDEDIRKGILKMGEISSVDVHKKFYNHLIIEVKEFHRVGYLKVNGKYYPVLESGKLLAGMKKGSLPVNAPIITDWKDRKLLKPMAKELGKLTQGITHRISEIHLDTESKDDNRIILYMTDGYEVRSSITHFARKMEAYPSIVQQLGPHQKGVINMDISTYFHEFGKEEAPKSETDR</sequence>
<name>A0A9X1XDA2_9BACL</name>
<dbReference type="Gene3D" id="3.10.20.310">
    <property type="entry name" value="membrane protein fhac"/>
    <property type="match status" value="1"/>
</dbReference>
<accession>A0A9X1XDA2</accession>
<evidence type="ECO:0000256" key="5">
    <source>
        <dbReference type="ARBA" id="ARBA00022989"/>
    </source>
</evidence>
<protein>
    <recommendedName>
        <fullName evidence="8">Cell division protein DivIB</fullName>
    </recommendedName>
</protein>
<feature type="domain" description="POTRA" evidence="9">
    <location>
        <begin position="50"/>
        <end position="118"/>
    </location>
</feature>
<reference evidence="10" key="1">
    <citation type="submission" date="2021-09" db="EMBL/GenBank/DDBJ databases">
        <title>Genome analysis of Fictibacillus sp. KIGAM418 isolated from marine sediment.</title>
        <authorList>
            <person name="Seo M.-J."/>
            <person name="Cho E.-S."/>
            <person name="Hwang C.Y."/>
        </authorList>
    </citation>
    <scope>NUCLEOTIDE SEQUENCE</scope>
    <source>
        <strain evidence="10">KIGAM418</strain>
    </source>
</reference>
<dbReference type="Pfam" id="PF08478">
    <property type="entry name" value="POTRA_1"/>
    <property type="match status" value="1"/>
</dbReference>
<evidence type="ECO:0000256" key="6">
    <source>
        <dbReference type="ARBA" id="ARBA00023136"/>
    </source>
</evidence>
<evidence type="ECO:0000313" key="11">
    <source>
        <dbReference type="Proteomes" id="UP001139011"/>
    </source>
</evidence>
<dbReference type="PANTHER" id="PTHR37820">
    <property type="entry name" value="CELL DIVISION PROTEIN DIVIB"/>
    <property type="match status" value="1"/>
</dbReference>
<dbReference type="Pfam" id="PF03799">
    <property type="entry name" value="FtsQ_DivIB_C"/>
    <property type="match status" value="1"/>
</dbReference>
<evidence type="ECO:0000256" key="8">
    <source>
        <dbReference type="HAMAP-Rule" id="MF_00912"/>
    </source>
</evidence>
<dbReference type="PROSITE" id="PS51779">
    <property type="entry name" value="POTRA"/>
    <property type="match status" value="1"/>
</dbReference>
<dbReference type="PANTHER" id="PTHR37820:SF1">
    <property type="entry name" value="CELL DIVISION PROTEIN FTSQ"/>
    <property type="match status" value="1"/>
</dbReference>
<dbReference type="InterPro" id="IPR005548">
    <property type="entry name" value="Cell_div_FtsQ/DivIB_C"/>
</dbReference>
<evidence type="ECO:0000256" key="7">
    <source>
        <dbReference type="ARBA" id="ARBA00023306"/>
    </source>
</evidence>
<comment type="function">
    <text evidence="8">Cell division protein that may be involved in stabilizing or promoting the assembly of the division complex.</text>
</comment>
<dbReference type="EMBL" id="JAIWJX010000002">
    <property type="protein sequence ID" value="MCK6256920.1"/>
    <property type="molecule type" value="Genomic_DNA"/>
</dbReference>
<dbReference type="Gene3D" id="3.40.50.10960">
    <property type="match status" value="1"/>
</dbReference>
<keyword evidence="5 8" id="KW-1133">Transmembrane helix</keyword>
<keyword evidence="11" id="KW-1185">Reference proteome</keyword>
<evidence type="ECO:0000256" key="4">
    <source>
        <dbReference type="ARBA" id="ARBA00022692"/>
    </source>
</evidence>
<dbReference type="RefSeq" id="WP_248252513.1">
    <property type="nucleotide sequence ID" value="NZ_JAIWJX010000002.1"/>
</dbReference>
<dbReference type="InterPro" id="IPR026580">
    <property type="entry name" value="DivIB"/>
</dbReference>
<dbReference type="InterPro" id="IPR013685">
    <property type="entry name" value="POTRA_FtsQ_type"/>
</dbReference>
<feature type="transmembrane region" description="Helical" evidence="8">
    <location>
        <begin position="28"/>
        <end position="45"/>
    </location>
</feature>
<keyword evidence="6 8" id="KW-0472">Membrane</keyword>
<evidence type="ECO:0000313" key="10">
    <source>
        <dbReference type="EMBL" id="MCK6256920.1"/>
    </source>
</evidence>
<dbReference type="Proteomes" id="UP001139011">
    <property type="component" value="Unassembled WGS sequence"/>
</dbReference>
<evidence type="ECO:0000256" key="2">
    <source>
        <dbReference type="ARBA" id="ARBA00022475"/>
    </source>
</evidence>
<gene>
    <name evidence="8" type="primary">divIB</name>
    <name evidence="10" type="ORF">LCY76_09970</name>
</gene>
<dbReference type="GO" id="GO:0005886">
    <property type="term" value="C:plasma membrane"/>
    <property type="evidence" value="ECO:0007669"/>
    <property type="project" value="UniProtKB-SubCell"/>
</dbReference>
<organism evidence="10 11">
    <name type="scientific">Fictibacillus marinisediminis</name>
    <dbReference type="NCBI Taxonomy" id="2878389"/>
    <lineage>
        <taxon>Bacteria</taxon>
        <taxon>Bacillati</taxon>
        <taxon>Bacillota</taxon>
        <taxon>Bacilli</taxon>
        <taxon>Bacillales</taxon>
        <taxon>Fictibacillaceae</taxon>
        <taxon>Fictibacillus</taxon>
    </lineage>
</organism>
<dbReference type="GO" id="GO:0032153">
    <property type="term" value="C:cell division site"/>
    <property type="evidence" value="ECO:0007669"/>
    <property type="project" value="UniProtKB-UniRule"/>
</dbReference>
<dbReference type="AlphaFoldDB" id="A0A9X1XDA2"/>
<keyword evidence="3 8" id="KW-0132">Cell division</keyword>
<comment type="caution">
    <text evidence="10">The sequence shown here is derived from an EMBL/GenBank/DDBJ whole genome shotgun (WGS) entry which is preliminary data.</text>
</comment>
<dbReference type="InterPro" id="IPR034746">
    <property type="entry name" value="POTRA"/>
</dbReference>
<comment type="subcellular location">
    <subcellularLocation>
        <location evidence="8">Cell membrane</location>
        <topology evidence="8">Single-pass type II membrane protein</topology>
    </subcellularLocation>
    <subcellularLocation>
        <location evidence="1">Membrane</location>
    </subcellularLocation>
    <text evidence="8">Localizes to the division septum.</text>
</comment>
<dbReference type="InterPro" id="IPR050487">
    <property type="entry name" value="FtsQ_DivIB"/>
</dbReference>
<dbReference type="HAMAP" id="MF_00912">
    <property type="entry name" value="DivIB"/>
    <property type="match status" value="1"/>
</dbReference>
<dbReference type="GO" id="GO:0043093">
    <property type="term" value="P:FtsZ-dependent cytokinesis"/>
    <property type="evidence" value="ECO:0007669"/>
    <property type="project" value="UniProtKB-UniRule"/>
</dbReference>
<evidence type="ECO:0000259" key="9">
    <source>
        <dbReference type="PROSITE" id="PS51779"/>
    </source>
</evidence>
<proteinExistence type="inferred from homology"/>
<comment type="similarity">
    <text evidence="8">Belongs to the FtsQ/DivIB family. DivIB subfamily.</text>
</comment>